<protein>
    <submittedName>
        <fullName evidence="2">Uncharacterized protein</fullName>
    </submittedName>
</protein>
<sequence>MLLWKLFHYLLSGSWTFIPVPSPASLHPTTFPLNSCFAQAVTLQDIISCHLKYVIRMASYTKESYSAAQPTKEQRHAWSTAVSSLLQVDSNNTCASVSAALPGALKDIYAIFELTEPSGRTFCVFAENVAEHNTKYDKGWGILVVPSTRSAVSRHVHVSAPHPIHDFDTEKQAAEVFRGIGAKSLFIPGRDRRAFLEVTPCVPSMIRSKHFKTDPAYDKNETFFDTYRQIIHWQNQNGGCPSPSCAYVQFHGRNASTCRENQVFISTGLGEDPPSLEWYTNNETYPVKRIKSQLAAAFPSWNVALPSDSACNLVATTNIGGRLINGVNESDICTEEASAEHTLGQFVHVEQSSMSRSPDYYEAWVQVFLASFETSCAGGTVRNNTTGLCSPPER</sequence>
<organism evidence="2 3">
    <name type="scientific">Amanita thiersii Skay4041</name>
    <dbReference type="NCBI Taxonomy" id="703135"/>
    <lineage>
        <taxon>Eukaryota</taxon>
        <taxon>Fungi</taxon>
        <taxon>Dikarya</taxon>
        <taxon>Basidiomycota</taxon>
        <taxon>Agaricomycotina</taxon>
        <taxon>Agaricomycetes</taxon>
        <taxon>Agaricomycetidae</taxon>
        <taxon>Agaricales</taxon>
        <taxon>Pluteineae</taxon>
        <taxon>Amanitaceae</taxon>
        <taxon>Amanita</taxon>
    </lineage>
</organism>
<dbReference type="OrthoDB" id="5803672at2759"/>
<dbReference type="STRING" id="703135.A0A2A9NCN8"/>
<feature type="chain" id="PRO_5012721700" evidence="1">
    <location>
        <begin position="17"/>
        <end position="394"/>
    </location>
</feature>
<dbReference type="AlphaFoldDB" id="A0A2A9NCN8"/>
<evidence type="ECO:0000313" key="3">
    <source>
        <dbReference type="Proteomes" id="UP000242287"/>
    </source>
</evidence>
<reference evidence="2 3" key="1">
    <citation type="submission" date="2014-02" db="EMBL/GenBank/DDBJ databases">
        <title>Transposable element dynamics among asymbiotic and ectomycorrhizal Amanita fungi.</title>
        <authorList>
            <consortium name="DOE Joint Genome Institute"/>
            <person name="Hess J."/>
            <person name="Skrede I."/>
            <person name="Wolfe B."/>
            <person name="LaButti K."/>
            <person name="Ohm R.A."/>
            <person name="Grigoriev I.V."/>
            <person name="Pringle A."/>
        </authorList>
    </citation>
    <scope>NUCLEOTIDE SEQUENCE [LARGE SCALE GENOMIC DNA]</scope>
    <source>
        <strain evidence="2 3">SKay4041</strain>
    </source>
</reference>
<name>A0A2A9NCN8_9AGAR</name>
<evidence type="ECO:0000256" key="1">
    <source>
        <dbReference type="SAM" id="SignalP"/>
    </source>
</evidence>
<keyword evidence="1" id="KW-0732">Signal</keyword>
<gene>
    <name evidence="2" type="ORF">AMATHDRAFT_149106</name>
</gene>
<proteinExistence type="predicted"/>
<accession>A0A2A9NCN8</accession>
<feature type="signal peptide" evidence="1">
    <location>
        <begin position="1"/>
        <end position="16"/>
    </location>
</feature>
<dbReference type="EMBL" id="KZ302050">
    <property type="protein sequence ID" value="PFH48785.1"/>
    <property type="molecule type" value="Genomic_DNA"/>
</dbReference>
<dbReference type="Proteomes" id="UP000242287">
    <property type="component" value="Unassembled WGS sequence"/>
</dbReference>
<keyword evidence="3" id="KW-1185">Reference proteome</keyword>
<evidence type="ECO:0000313" key="2">
    <source>
        <dbReference type="EMBL" id="PFH48785.1"/>
    </source>
</evidence>